<keyword evidence="4" id="KW-1185">Reference proteome</keyword>
<dbReference type="Pfam" id="PF05257">
    <property type="entry name" value="CHAP"/>
    <property type="match status" value="1"/>
</dbReference>
<dbReference type="InterPro" id="IPR023346">
    <property type="entry name" value="Lysozyme-like_dom_sf"/>
</dbReference>
<dbReference type="RefSeq" id="WP_006806860.1">
    <property type="nucleotide sequence ID" value="NZ_ADAD01000061.1"/>
</dbReference>
<dbReference type="Proteomes" id="UP000004226">
    <property type="component" value="Unassembled WGS sequence"/>
</dbReference>
<evidence type="ECO:0000313" key="4">
    <source>
        <dbReference type="Proteomes" id="UP000004226"/>
    </source>
</evidence>
<dbReference type="InterPro" id="IPR025460">
    <property type="entry name" value="DUF4280"/>
</dbReference>
<sequence>MEVTIEQLKKMFPGGKEKLFVSTIDEINKCFKKFNLDSCLAYSHFFAHFRQETDYVSFEESLNYSQEQLISTFSKFRNNRELAVKYGRSHGKKANQEMIGNIAYGDRKELGNRGINSGDGYKYRGRGLIQVTGRSNYMQATQIYNKVFEENIDFVSNPDLILQPKYAVRASFADLLNKKCETYVNIIEESKNGIEKYRKAFDLIMDKINKHTKSREKRWKYFKENFMTIFQCSVKDKVVLKNDSNDDNKNINKQSKTLEKSNVKGEAVEDKEGVYIFNGQKFQEVWDNEEYKKDRAENKKAPDIVFVNSNEVVLKRLQAKFQDESMYNKDYVKYIETTTAKKVLDENKEDINVILKIYDEATKNNENIGNVIRQHGFDLLRGRDEINEVLKIQDIMYYVFSYPIPNKSKIESLEYVLKQYSAKYVLFPEQKPLKEKSQNKELSLEKIKNIVNEVNIDNKNISEKKVEKNKLPEKYNKYMEGIKDIDEIVIRVTKKLSSEFPKTKCENLIKDLGESDEHGKSYSTDENGVRHFPLARRLIDNIIIEFLKVQTGFKEEKEIKYFDNHKYKDSNIVRNYLLWYVEKQNGIDLPSKNENGLYNRLEKLGKEMRVTTILNDWISSKSAIKVRNIRKVSNLIDEVYSEYRDNNDFERDKSIIHNLFKDSKELRDYAANIDSMDLYSFYRKFYDLKNIVKPNQEMFVNDNCILKCTLGQDISRLIIAEDSVTLKGGKQANINDKKIMPFKMCKAIGICKPELLAMWEKNTDVKVRNHPALLDISTIQCKYGGTVSIDDAGQKEMGIAVTENKKTEEAQRDADCEYKLLIDICRDINNNFMQTELKKSSQKYAKWKKYKQETEKRAVEYLKNDVKEVLGLGKADEKKKKEYEKFVKDNKKKIEIAKTEASETREKELKNKIMSTFVEVNKRVKQLSGPKLDTKGVIKKSGISLCDYERKNFYSAKILPAIVYGYLMKAGNLNMNSQERQTIENELNKDVIGIGTVNIDLTGYGIDSKFKKSKDSQKMKIPSSEIMTWVGIGESLYATVKNIPTEWDIQNKIREQGKSLGRCPFSQMEWNQNHKENKPLKDVPPLSETVTEKDKSGKISSNKGTDKTVPDKKNETGKSSSKDSAESFCKGDNCPHVGVEKKAPWIKIAQEQCEKYKGKKEGNEPLYSQIKNVYFVIAKHEKKDPTKEAWCAAFISYCINKAGFKNSSYPSVAGYDWGVAPRKGLPRRGWFEGEKTKPFVGAIGVFKWHNGYSHVAILIGKTPKGAHVFLGGNQNNEINVTAYSEKRIDYYMKPKSYTISSEEWNLPIITKYKNSGSIG</sequence>
<proteinExistence type="predicted"/>
<protein>
    <recommendedName>
        <fullName evidence="2">Peptidase C51 domain-containing protein</fullName>
    </recommendedName>
</protein>
<comment type="caution">
    <text evidence="3">The sequence shown here is derived from an EMBL/GenBank/DDBJ whole genome shotgun (WGS) entry which is preliminary data.</text>
</comment>
<dbReference type="eggNOG" id="COG3179">
    <property type="taxonomic scope" value="Bacteria"/>
</dbReference>
<accession>D0GK45</accession>
<dbReference type="EMBL" id="ADAD01000061">
    <property type="protein sequence ID" value="EEY35534.1"/>
    <property type="molecule type" value="Genomic_DNA"/>
</dbReference>
<dbReference type="eggNOG" id="COG0860">
    <property type="taxonomic scope" value="Bacteria"/>
</dbReference>
<name>D0GK45_9FUSO</name>
<dbReference type="Pfam" id="PF14107">
    <property type="entry name" value="DUF4280"/>
    <property type="match status" value="1"/>
</dbReference>
<evidence type="ECO:0000313" key="3">
    <source>
        <dbReference type="EMBL" id="EEY35534.1"/>
    </source>
</evidence>
<evidence type="ECO:0000259" key="2">
    <source>
        <dbReference type="Pfam" id="PF05257"/>
    </source>
</evidence>
<reference evidence="3 4" key="1">
    <citation type="submission" date="2009-10" db="EMBL/GenBank/DDBJ databases">
        <authorList>
            <person name="Harkins D.M."/>
            <person name="Madupu R."/>
            <person name="Durkin A.S."/>
            <person name="Torralba M."/>
            <person name="Methe B."/>
            <person name="Sutton G.G."/>
            <person name="Strausberg R.L."/>
            <person name="Nelson K.E."/>
        </authorList>
    </citation>
    <scope>NUCLEOTIDE SEQUENCE [LARGE SCALE GENOMIC DNA]</scope>
    <source>
        <strain evidence="3 4">F0264</strain>
    </source>
</reference>
<organism evidence="3 4">
    <name type="scientific">Pseudoleptotrichia goodfellowii F0264</name>
    <dbReference type="NCBI Taxonomy" id="596323"/>
    <lineage>
        <taxon>Bacteria</taxon>
        <taxon>Fusobacteriati</taxon>
        <taxon>Fusobacteriota</taxon>
        <taxon>Fusobacteriia</taxon>
        <taxon>Fusobacteriales</taxon>
        <taxon>Leptotrichiaceae</taxon>
        <taxon>Pseudoleptotrichia</taxon>
    </lineage>
</organism>
<feature type="region of interest" description="Disordered" evidence="1">
    <location>
        <begin position="1074"/>
        <end position="1129"/>
    </location>
</feature>
<evidence type="ECO:0000256" key="1">
    <source>
        <dbReference type="SAM" id="MobiDB-lite"/>
    </source>
</evidence>
<dbReference type="Gene3D" id="1.10.530.10">
    <property type="match status" value="1"/>
</dbReference>
<gene>
    <name evidence="3" type="ORF">HMPREF0554_1605</name>
</gene>
<dbReference type="eggNOG" id="COG3409">
    <property type="taxonomic scope" value="Bacteria"/>
</dbReference>
<dbReference type="InterPro" id="IPR007921">
    <property type="entry name" value="CHAP_dom"/>
</dbReference>
<feature type="compositionally biased region" description="Basic and acidic residues" evidence="1">
    <location>
        <begin position="1104"/>
        <end position="1125"/>
    </location>
</feature>
<feature type="domain" description="Peptidase C51" evidence="2">
    <location>
        <begin position="1187"/>
        <end position="1261"/>
    </location>
</feature>
<dbReference type="SUPFAM" id="SSF53955">
    <property type="entry name" value="Lysozyme-like"/>
    <property type="match status" value="1"/>
</dbReference>